<feature type="domain" description="Carrier" evidence="1">
    <location>
        <begin position="1"/>
        <end position="80"/>
    </location>
</feature>
<dbReference type="OrthoDB" id="9810922at2"/>
<reference evidence="2 3" key="1">
    <citation type="submission" date="2014-03" db="EMBL/GenBank/DDBJ databases">
        <title>Complete genome sequence of Pseudomonas stutzeri 19SMN4.</title>
        <authorList>
            <person name="Brunet-Galmes I."/>
            <person name="Nogales B."/>
            <person name="Busquets A."/>
            <person name="Pena A."/>
            <person name="Gomila M."/>
            <person name="Garcia-Valdes E."/>
            <person name="Lalucat J."/>
            <person name="Bennasar A."/>
            <person name="Bosch R."/>
        </authorList>
    </citation>
    <scope>NUCLEOTIDE SEQUENCE [LARGE SCALE GENOMIC DNA]</scope>
    <source>
        <strain evidence="2 3">19SMN4</strain>
    </source>
</reference>
<dbReference type="EMBL" id="CP007509">
    <property type="protein sequence ID" value="AHY43035.1"/>
    <property type="molecule type" value="Genomic_DNA"/>
</dbReference>
<accession>A0A023WTL9</accession>
<dbReference type="AlphaFoldDB" id="A0A023WTL9"/>
<dbReference type="Proteomes" id="UP000025238">
    <property type="component" value="Chromosome"/>
</dbReference>
<dbReference type="Pfam" id="PF00550">
    <property type="entry name" value="PP-binding"/>
    <property type="match status" value="1"/>
</dbReference>
<dbReference type="PROSITE" id="PS50075">
    <property type="entry name" value="CARRIER"/>
    <property type="match status" value="1"/>
</dbReference>
<evidence type="ECO:0000313" key="2">
    <source>
        <dbReference type="EMBL" id="AHY43035.1"/>
    </source>
</evidence>
<sequence>MEEAQIRDIALEALQHIAPEVDVKTLRPDRLLRDEVDLDSMDWLRYISALHQRLGVNIPEADYQLLISIDSVVSYLQKRLEEGAHN</sequence>
<dbReference type="InterPro" id="IPR009081">
    <property type="entry name" value="PP-bd_ACP"/>
</dbReference>
<name>A0A023WTL9_STUST</name>
<protein>
    <submittedName>
        <fullName evidence="2">Phosphopantetheine-binding protein</fullName>
    </submittedName>
</protein>
<dbReference type="KEGG" id="pstu:UIB01_11340"/>
<dbReference type="Gene3D" id="1.10.1200.10">
    <property type="entry name" value="ACP-like"/>
    <property type="match status" value="1"/>
</dbReference>
<proteinExistence type="predicted"/>
<dbReference type="InterPro" id="IPR036736">
    <property type="entry name" value="ACP-like_sf"/>
</dbReference>
<evidence type="ECO:0000259" key="1">
    <source>
        <dbReference type="PROSITE" id="PS50075"/>
    </source>
</evidence>
<dbReference type="SUPFAM" id="SSF47336">
    <property type="entry name" value="ACP-like"/>
    <property type="match status" value="1"/>
</dbReference>
<organism evidence="2 3">
    <name type="scientific">Stutzerimonas stutzeri</name>
    <name type="common">Pseudomonas stutzeri</name>
    <dbReference type="NCBI Taxonomy" id="316"/>
    <lineage>
        <taxon>Bacteria</taxon>
        <taxon>Pseudomonadati</taxon>
        <taxon>Pseudomonadota</taxon>
        <taxon>Gammaproteobacteria</taxon>
        <taxon>Pseudomonadales</taxon>
        <taxon>Pseudomonadaceae</taxon>
        <taxon>Stutzerimonas</taxon>
    </lineage>
</organism>
<dbReference type="PATRIC" id="fig|316.97.peg.2271"/>
<evidence type="ECO:0000313" key="3">
    <source>
        <dbReference type="Proteomes" id="UP000025238"/>
    </source>
</evidence>
<gene>
    <name evidence="2" type="ORF">UIB01_11340</name>
</gene>